<dbReference type="AlphaFoldDB" id="A0A0E0QQG3"/>
<dbReference type="Gramene" id="ORUFI09G08160.1">
    <property type="protein sequence ID" value="ORUFI09G08160.1"/>
    <property type="gene ID" value="ORUFI09G08160"/>
</dbReference>
<name>A0A0E0QQG3_ORYRU</name>
<evidence type="ECO:0000313" key="1">
    <source>
        <dbReference type="EnsemblPlants" id="ORUFI09G08160.1"/>
    </source>
</evidence>
<dbReference type="EnsemblPlants" id="ORUFI09G08160.1">
    <property type="protein sequence ID" value="ORUFI09G08160.1"/>
    <property type="gene ID" value="ORUFI09G08160"/>
</dbReference>
<protein>
    <submittedName>
        <fullName evidence="1">Uncharacterized protein</fullName>
    </submittedName>
</protein>
<dbReference type="HOGENOM" id="CLU_2692133_0_0_1"/>
<reference evidence="1" key="2">
    <citation type="submission" date="2015-06" db="UniProtKB">
        <authorList>
            <consortium name="EnsemblPlants"/>
        </authorList>
    </citation>
    <scope>IDENTIFICATION</scope>
</reference>
<reference evidence="2" key="1">
    <citation type="submission" date="2013-06" db="EMBL/GenBank/DDBJ databases">
        <authorList>
            <person name="Zhao Q."/>
        </authorList>
    </citation>
    <scope>NUCLEOTIDE SEQUENCE</scope>
    <source>
        <strain evidence="2">cv. W1943</strain>
    </source>
</reference>
<dbReference type="Proteomes" id="UP000008022">
    <property type="component" value="Unassembled WGS sequence"/>
</dbReference>
<organism evidence="1 2">
    <name type="scientific">Oryza rufipogon</name>
    <name type="common">Brownbeard rice</name>
    <name type="synonym">Asian wild rice</name>
    <dbReference type="NCBI Taxonomy" id="4529"/>
    <lineage>
        <taxon>Eukaryota</taxon>
        <taxon>Viridiplantae</taxon>
        <taxon>Streptophyta</taxon>
        <taxon>Embryophyta</taxon>
        <taxon>Tracheophyta</taxon>
        <taxon>Spermatophyta</taxon>
        <taxon>Magnoliopsida</taxon>
        <taxon>Liliopsida</taxon>
        <taxon>Poales</taxon>
        <taxon>Poaceae</taxon>
        <taxon>BOP clade</taxon>
        <taxon>Oryzoideae</taxon>
        <taxon>Oryzeae</taxon>
        <taxon>Oryzinae</taxon>
        <taxon>Oryza</taxon>
    </lineage>
</organism>
<keyword evidence="2" id="KW-1185">Reference proteome</keyword>
<accession>A0A0E0QQG3</accession>
<evidence type="ECO:0000313" key="2">
    <source>
        <dbReference type="Proteomes" id="UP000008022"/>
    </source>
</evidence>
<proteinExistence type="predicted"/>
<sequence length="74" mass="8568">MAIGSYLTHFLWEKVVIAYWATYEMGWPGFQASQYKKVGQVEIGLLKGVGHEPVIIMKVNCLMKRFIMKMKTQN</sequence>